<evidence type="ECO:0000313" key="3">
    <source>
        <dbReference type="Proteomes" id="UP001183777"/>
    </source>
</evidence>
<gene>
    <name evidence="2" type="ORF">RM649_26295</name>
</gene>
<organism evidence="2 3">
    <name type="scientific">Streptomyces salyersiae</name>
    <dbReference type="NCBI Taxonomy" id="3075530"/>
    <lineage>
        <taxon>Bacteria</taxon>
        <taxon>Bacillati</taxon>
        <taxon>Actinomycetota</taxon>
        <taxon>Actinomycetes</taxon>
        <taxon>Kitasatosporales</taxon>
        <taxon>Streptomycetaceae</taxon>
        <taxon>Streptomyces</taxon>
    </lineage>
</organism>
<keyword evidence="3" id="KW-1185">Reference proteome</keyword>
<dbReference type="RefSeq" id="WP_200694367.1">
    <property type="nucleotide sequence ID" value="NZ_JAVREX010000013.1"/>
</dbReference>
<proteinExistence type="predicted"/>
<dbReference type="EMBL" id="JAVREX010000013">
    <property type="protein sequence ID" value="MDT0431138.1"/>
    <property type="molecule type" value="Genomic_DNA"/>
</dbReference>
<dbReference type="Proteomes" id="UP001183777">
    <property type="component" value="Unassembled WGS sequence"/>
</dbReference>
<name>A0ABU2RQL8_9ACTN</name>
<accession>A0ABU2RQL8</accession>
<protein>
    <recommendedName>
        <fullName evidence="4">Secreted protein</fullName>
    </recommendedName>
</protein>
<evidence type="ECO:0000313" key="2">
    <source>
        <dbReference type="EMBL" id="MDT0431138.1"/>
    </source>
</evidence>
<evidence type="ECO:0008006" key="4">
    <source>
        <dbReference type="Google" id="ProtNLM"/>
    </source>
</evidence>
<reference evidence="3" key="1">
    <citation type="submission" date="2023-07" db="EMBL/GenBank/DDBJ databases">
        <title>30 novel species of actinomycetes from the DSMZ collection.</title>
        <authorList>
            <person name="Nouioui I."/>
        </authorList>
    </citation>
    <scope>NUCLEOTIDE SEQUENCE [LARGE SCALE GENOMIC DNA]</scope>
    <source>
        <strain evidence="3">DSM 41770</strain>
    </source>
</reference>
<sequence length="72" mass="7946">MIALLVLFGMLVAVAVSLVVVLLRRNHAPTETAEGLLIEQEARLRAHHSRTSFNSQVAHNSTPTMGDSHHRH</sequence>
<comment type="caution">
    <text evidence="2">The sequence shown here is derived from an EMBL/GenBank/DDBJ whole genome shotgun (WGS) entry which is preliminary data.</text>
</comment>
<evidence type="ECO:0000256" key="1">
    <source>
        <dbReference type="SAM" id="MobiDB-lite"/>
    </source>
</evidence>
<feature type="region of interest" description="Disordered" evidence="1">
    <location>
        <begin position="47"/>
        <end position="72"/>
    </location>
</feature>
<feature type="compositionally biased region" description="Polar residues" evidence="1">
    <location>
        <begin position="51"/>
        <end position="65"/>
    </location>
</feature>